<reference evidence="1 2" key="1">
    <citation type="submission" date="2018-01" db="EMBL/GenBank/DDBJ databases">
        <title>A novel member of the phylum Bacteroidetes isolated from glacier ice.</title>
        <authorList>
            <person name="Liu Q."/>
            <person name="Xin Y.-H."/>
        </authorList>
    </citation>
    <scope>NUCLEOTIDE SEQUENCE [LARGE SCALE GENOMIC DNA]</scope>
    <source>
        <strain evidence="1 2">RB1R16</strain>
    </source>
</reference>
<dbReference type="EMBL" id="PPSL01000004">
    <property type="protein sequence ID" value="PQJ10249.1"/>
    <property type="molecule type" value="Genomic_DNA"/>
</dbReference>
<protein>
    <submittedName>
        <fullName evidence="1">Uncharacterized protein</fullName>
    </submittedName>
</protein>
<dbReference type="Proteomes" id="UP000239872">
    <property type="component" value="Unassembled WGS sequence"/>
</dbReference>
<evidence type="ECO:0000313" key="2">
    <source>
        <dbReference type="Proteomes" id="UP000239872"/>
    </source>
</evidence>
<name>A0A2S7STI6_9BACT</name>
<gene>
    <name evidence="1" type="ORF">CJD36_016315</name>
</gene>
<comment type="caution">
    <text evidence="1">The sequence shown here is derived from an EMBL/GenBank/DDBJ whole genome shotgun (WGS) entry which is preliminary data.</text>
</comment>
<sequence>MNSIHNKKHYGIWGSDMVGKLFTLNDWKLVAHPSEKIYYIKNTHFVSRKKPALYNSYQCANDYGYTINGADITVSGDGIGTSRFTYLYFDY</sequence>
<keyword evidence="2" id="KW-1185">Reference proteome</keyword>
<dbReference type="AlphaFoldDB" id="A0A2S7STI6"/>
<accession>A0A2S7STI6</accession>
<evidence type="ECO:0000313" key="1">
    <source>
        <dbReference type="EMBL" id="PQJ10249.1"/>
    </source>
</evidence>
<proteinExistence type="predicted"/>
<organism evidence="1 2">
    <name type="scientific">Flavipsychrobacter stenotrophus</name>
    <dbReference type="NCBI Taxonomy" id="2077091"/>
    <lineage>
        <taxon>Bacteria</taxon>
        <taxon>Pseudomonadati</taxon>
        <taxon>Bacteroidota</taxon>
        <taxon>Chitinophagia</taxon>
        <taxon>Chitinophagales</taxon>
        <taxon>Chitinophagaceae</taxon>
        <taxon>Flavipsychrobacter</taxon>
    </lineage>
</organism>